<dbReference type="Pfam" id="PF01638">
    <property type="entry name" value="HxlR"/>
    <property type="match status" value="1"/>
</dbReference>
<evidence type="ECO:0000256" key="3">
    <source>
        <dbReference type="ARBA" id="ARBA00023163"/>
    </source>
</evidence>
<accession>A0A7C9RD06</accession>
<dbReference type="PANTHER" id="PTHR33204">
    <property type="entry name" value="TRANSCRIPTIONAL REGULATOR, MARR FAMILY"/>
    <property type="match status" value="1"/>
</dbReference>
<keyword evidence="6" id="KW-1185">Reference proteome</keyword>
<keyword evidence="2" id="KW-0238">DNA-binding</keyword>
<dbReference type="EMBL" id="JAAMRR010000215">
    <property type="protein sequence ID" value="NGX94443.1"/>
    <property type="molecule type" value="Genomic_DNA"/>
</dbReference>
<sequence>MLKKSFDQACAVSKTLDIVGERWTLLIVRELLVSTLRFQEIQTRLPGIAASLLSDRLKTLEEHEIISREFYSEYPPRASYTLTDKGRELGIVIGALGRWGIRHLNAKMSKTVKHLQCDHAIEPSYYCSHCQETVRAPHVVVTQRPAKSALASRNRIGND</sequence>
<dbReference type="PROSITE" id="PS51118">
    <property type="entry name" value="HTH_HXLR"/>
    <property type="match status" value="1"/>
</dbReference>
<organism evidence="5 6">
    <name type="scientific">Candidatus Afipia apatlaquensis</name>
    <dbReference type="NCBI Taxonomy" id="2712852"/>
    <lineage>
        <taxon>Bacteria</taxon>
        <taxon>Pseudomonadati</taxon>
        <taxon>Pseudomonadota</taxon>
        <taxon>Alphaproteobacteria</taxon>
        <taxon>Hyphomicrobiales</taxon>
        <taxon>Nitrobacteraceae</taxon>
        <taxon>Afipia</taxon>
    </lineage>
</organism>
<gene>
    <name evidence="5" type="ORF">G4V63_04175</name>
</gene>
<proteinExistence type="predicted"/>
<evidence type="ECO:0000256" key="2">
    <source>
        <dbReference type="ARBA" id="ARBA00023125"/>
    </source>
</evidence>
<feature type="domain" description="HTH hxlR-type" evidence="4">
    <location>
        <begin position="10"/>
        <end position="108"/>
    </location>
</feature>
<dbReference type="Proteomes" id="UP000480266">
    <property type="component" value="Unassembled WGS sequence"/>
</dbReference>
<evidence type="ECO:0000259" key="4">
    <source>
        <dbReference type="PROSITE" id="PS51118"/>
    </source>
</evidence>
<evidence type="ECO:0000313" key="6">
    <source>
        <dbReference type="Proteomes" id="UP000480266"/>
    </source>
</evidence>
<evidence type="ECO:0000313" key="5">
    <source>
        <dbReference type="EMBL" id="NGX94443.1"/>
    </source>
</evidence>
<dbReference type="InterPro" id="IPR002577">
    <property type="entry name" value="HTH_HxlR"/>
</dbReference>
<dbReference type="PANTHER" id="PTHR33204:SF18">
    <property type="entry name" value="TRANSCRIPTIONAL REGULATORY PROTEIN"/>
    <property type="match status" value="1"/>
</dbReference>
<dbReference type="InterPro" id="IPR036388">
    <property type="entry name" value="WH-like_DNA-bd_sf"/>
</dbReference>
<keyword evidence="1" id="KW-0805">Transcription regulation</keyword>
<dbReference type="Gene3D" id="1.10.10.10">
    <property type="entry name" value="Winged helix-like DNA-binding domain superfamily/Winged helix DNA-binding domain"/>
    <property type="match status" value="1"/>
</dbReference>
<evidence type="ECO:0000256" key="1">
    <source>
        <dbReference type="ARBA" id="ARBA00023015"/>
    </source>
</evidence>
<dbReference type="SUPFAM" id="SSF46785">
    <property type="entry name" value="Winged helix' DNA-binding domain"/>
    <property type="match status" value="1"/>
</dbReference>
<comment type="caution">
    <text evidence="5">The sequence shown here is derived from an EMBL/GenBank/DDBJ whole genome shotgun (WGS) entry which is preliminary data.</text>
</comment>
<dbReference type="GO" id="GO:0003677">
    <property type="term" value="F:DNA binding"/>
    <property type="evidence" value="ECO:0007669"/>
    <property type="project" value="UniProtKB-KW"/>
</dbReference>
<protein>
    <submittedName>
        <fullName evidence="5">Helix-turn-helix transcriptional regulator</fullName>
    </submittedName>
</protein>
<keyword evidence="3" id="KW-0804">Transcription</keyword>
<name>A0A7C9RD06_9BRAD</name>
<dbReference type="InterPro" id="IPR036390">
    <property type="entry name" value="WH_DNA-bd_sf"/>
</dbReference>
<dbReference type="AlphaFoldDB" id="A0A7C9RD06"/>
<reference evidence="5" key="1">
    <citation type="submission" date="2020-02" db="EMBL/GenBank/DDBJ databases">
        <title>Draft genome sequence of Candidatus Afipia apatlaquensis IBT-C3, a potential strain for decolorization of textile dyes.</title>
        <authorList>
            <person name="Sanchez-Reyes A."/>
            <person name="Breton-Deval L."/>
            <person name="Mangelson H."/>
            <person name="Sanchez-Flores A."/>
        </authorList>
    </citation>
    <scope>NUCLEOTIDE SEQUENCE [LARGE SCALE GENOMIC DNA]</scope>
    <source>
        <strain evidence="5">IBT-C3</strain>
    </source>
</reference>